<reference evidence="3" key="1">
    <citation type="submission" date="2020-12" db="EMBL/GenBank/DDBJ databases">
        <authorList>
            <person name="Iha C."/>
        </authorList>
    </citation>
    <scope>NUCLEOTIDE SEQUENCE</scope>
</reference>
<dbReference type="PROSITE" id="PS50005">
    <property type="entry name" value="TPR"/>
    <property type="match status" value="1"/>
</dbReference>
<evidence type="ECO:0000313" key="4">
    <source>
        <dbReference type="Proteomes" id="UP000708148"/>
    </source>
</evidence>
<dbReference type="InterPro" id="IPR011990">
    <property type="entry name" value="TPR-like_helical_dom_sf"/>
</dbReference>
<evidence type="ECO:0000256" key="1">
    <source>
        <dbReference type="PROSITE-ProRule" id="PRU00339"/>
    </source>
</evidence>
<dbReference type="PANTHER" id="PTHR35498">
    <property type="entry name" value="PROTEIN LOW PSII ACCUMULATION 1, CHLOROPLASTIC"/>
    <property type="match status" value="1"/>
</dbReference>
<sequence>MQPPGCPSLSSRLRALPLPPVSCRAAHTAQATNPTSHRRQSPVWASVPLAAGNGRSLLHGSGPFDRRCGVSATGFDGDGGAGVPSVATAKEAVELGLKTLEAGDVEAALGLFNRAMDFGPNQEEATAAKYNAACCLAKLKRWKEAADGVVEVVNDYNLKLKVAMEDGDLEELRDTREWREALAMMKGGLTEEQRVKLRAETKAPFRLPRLYLFGGLLAGAGFGLLIILARLAAALKGGEGAPDLQESITNLGINLAAVVVLGFLFYRDVSQSDKDAAVTAREEALGALQVRTAASRVMPLARLRGTVRPVVVAGTKSQIARVLKAARPLREELQDRGVCVIPVITTDAAEPADKIKALKQKLQSNGGNSDAGKGFAEEVEVKQGDGKWEVSPHNMDEWREWMEEQKEFAGAKGSNFYVQVQLDGTVRSSGSGAPPWQELVQNLPTMDSVMTKFGDNIGPTV</sequence>
<dbReference type="AlphaFoldDB" id="A0A8S1ING4"/>
<gene>
    <name evidence="3" type="ORF">OSTQU699_LOCUS628</name>
</gene>
<evidence type="ECO:0000313" key="3">
    <source>
        <dbReference type="EMBL" id="CAD7695268.1"/>
    </source>
</evidence>
<feature type="transmembrane region" description="Helical" evidence="2">
    <location>
        <begin position="210"/>
        <end position="235"/>
    </location>
</feature>
<dbReference type="InterPro" id="IPR019734">
    <property type="entry name" value="TPR_rpt"/>
</dbReference>
<dbReference type="InterPro" id="IPR021883">
    <property type="entry name" value="LPA1-like"/>
</dbReference>
<organism evidence="3 4">
    <name type="scientific">Ostreobium quekettii</name>
    <dbReference type="NCBI Taxonomy" id="121088"/>
    <lineage>
        <taxon>Eukaryota</taxon>
        <taxon>Viridiplantae</taxon>
        <taxon>Chlorophyta</taxon>
        <taxon>core chlorophytes</taxon>
        <taxon>Ulvophyceae</taxon>
        <taxon>TCBD clade</taxon>
        <taxon>Bryopsidales</taxon>
        <taxon>Ostreobineae</taxon>
        <taxon>Ostreobiaceae</taxon>
        <taxon>Ostreobium</taxon>
    </lineage>
</organism>
<keyword evidence="1" id="KW-0802">TPR repeat</keyword>
<dbReference type="EMBL" id="CAJHUC010000326">
    <property type="protein sequence ID" value="CAD7695268.1"/>
    <property type="molecule type" value="Genomic_DNA"/>
</dbReference>
<dbReference type="Pfam" id="PF11998">
    <property type="entry name" value="DUF3493"/>
    <property type="match status" value="1"/>
</dbReference>
<protein>
    <submittedName>
        <fullName evidence="3">Uncharacterized protein</fullName>
    </submittedName>
</protein>
<name>A0A8S1ING4_9CHLO</name>
<evidence type="ECO:0000256" key="2">
    <source>
        <dbReference type="SAM" id="Phobius"/>
    </source>
</evidence>
<feature type="transmembrane region" description="Helical" evidence="2">
    <location>
        <begin position="247"/>
        <end position="266"/>
    </location>
</feature>
<dbReference type="Proteomes" id="UP000708148">
    <property type="component" value="Unassembled WGS sequence"/>
</dbReference>
<dbReference type="Gene3D" id="1.25.40.10">
    <property type="entry name" value="Tetratricopeptide repeat domain"/>
    <property type="match status" value="1"/>
</dbReference>
<dbReference type="PANTHER" id="PTHR35498:SF4">
    <property type="entry name" value="PROTEIN LOW PSII ACCUMULATION 1, CHLOROPLASTIC"/>
    <property type="match status" value="1"/>
</dbReference>
<keyword evidence="2" id="KW-1133">Transmembrane helix</keyword>
<keyword evidence="4" id="KW-1185">Reference proteome</keyword>
<keyword evidence="2" id="KW-0812">Transmembrane</keyword>
<comment type="caution">
    <text evidence="3">The sequence shown here is derived from an EMBL/GenBank/DDBJ whole genome shotgun (WGS) entry which is preliminary data.</text>
</comment>
<proteinExistence type="predicted"/>
<dbReference type="SUPFAM" id="SSF48452">
    <property type="entry name" value="TPR-like"/>
    <property type="match status" value="1"/>
</dbReference>
<dbReference type="OrthoDB" id="1914839at2759"/>
<feature type="repeat" description="TPR" evidence="1">
    <location>
        <begin position="89"/>
        <end position="122"/>
    </location>
</feature>
<keyword evidence="2" id="KW-0472">Membrane</keyword>
<accession>A0A8S1ING4</accession>